<dbReference type="InterPro" id="IPR015424">
    <property type="entry name" value="PyrdxlP-dep_Trfase"/>
</dbReference>
<gene>
    <name evidence="3" type="ORF">METZ01_LOCUS344663</name>
</gene>
<reference evidence="3" key="1">
    <citation type="submission" date="2018-05" db="EMBL/GenBank/DDBJ databases">
        <authorList>
            <person name="Lanie J.A."/>
            <person name="Ng W.-L."/>
            <person name="Kazmierczak K.M."/>
            <person name="Andrzejewski T.M."/>
            <person name="Davidsen T.M."/>
            <person name="Wayne K.J."/>
            <person name="Tettelin H."/>
            <person name="Glass J.I."/>
            <person name="Rusch D."/>
            <person name="Podicherti R."/>
            <person name="Tsui H.-C.T."/>
            <person name="Winkler M.E."/>
        </authorList>
    </citation>
    <scope>NUCLEOTIDE SEQUENCE</scope>
</reference>
<evidence type="ECO:0000256" key="2">
    <source>
        <dbReference type="ARBA" id="ARBA00022898"/>
    </source>
</evidence>
<evidence type="ECO:0008006" key="4">
    <source>
        <dbReference type="Google" id="ProtNLM"/>
    </source>
</evidence>
<evidence type="ECO:0000313" key="3">
    <source>
        <dbReference type="EMBL" id="SVC91809.1"/>
    </source>
</evidence>
<dbReference type="AlphaFoldDB" id="A0A382R230"/>
<dbReference type="EMBL" id="UINC01118584">
    <property type="protein sequence ID" value="SVC91809.1"/>
    <property type="molecule type" value="Genomic_DNA"/>
</dbReference>
<proteinExistence type="predicted"/>
<dbReference type="Gene3D" id="3.90.1150.10">
    <property type="entry name" value="Aspartate Aminotransferase, domain 1"/>
    <property type="match status" value="1"/>
</dbReference>
<dbReference type="InterPro" id="IPR005814">
    <property type="entry name" value="Aminotrans_3"/>
</dbReference>
<dbReference type="GO" id="GO:0008483">
    <property type="term" value="F:transaminase activity"/>
    <property type="evidence" value="ECO:0007669"/>
    <property type="project" value="InterPro"/>
</dbReference>
<dbReference type="SUPFAM" id="SSF53383">
    <property type="entry name" value="PLP-dependent transferases"/>
    <property type="match status" value="1"/>
</dbReference>
<comment type="cofactor">
    <cofactor evidence="1">
        <name>pyridoxal 5'-phosphate</name>
        <dbReference type="ChEBI" id="CHEBI:597326"/>
    </cofactor>
</comment>
<dbReference type="InterPro" id="IPR015422">
    <property type="entry name" value="PyrdxlP-dep_Trfase_small"/>
</dbReference>
<keyword evidence="2" id="KW-0663">Pyridoxal phosphate</keyword>
<dbReference type="PANTHER" id="PTHR43713:SF3">
    <property type="entry name" value="GLUTAMATE-1-SEMIALDEHYDE 2,1-AMINOMUTASE 1, CHLOROPLASTIC-RELATED"/>
    <property type="match status" value="1"/>
</dbReference>
<feature type="non-terminal residue" evidence="3">
    <location>
        <position position="233"/>
    </location>
</feature>
<sequence length="233" mass="25106">MPGGVCASTRLNKALGHPLYASRCEGARIIDVEGREYLDMSCGHGAALLGHGHPAIRQALVKAADMGLCCASDTRYHIELAEKLCALIPCAERVRFTNSGSEATLHALRLCRAATGRDLVIRFLGHFHGYHELTYIGGHPPADRLDSASDFLESPGIPQGMAQFIISLPFNDLDAVADALDRQGKEVAAVILEPVDFNSGGIPPLPGYLEGLRELTTQHGALLFFDEIQTSFK</sequence>
<dbReference type="GO" id="GO:0030170">
    <property type="term" value="F:pyridoxal phosphate binding"/>
    <property type="evidence" value="ECO:0007669"/>
    <property type="project" value="InterPro"/>
</dbReference>
<name>A0A382R230_9ZZZZ</name>
<dbReference type="Pfam" id="PF00202">
    <property type="entry name" value="Aminotran_3"/>
    <property type="match status" value="1"/>
</dbReference>
<dbReference type="InterPro" id="IPR015421">
    <property type="entry name" value="PyrdxlP-dep_Trfase_major"/>
</dbReference>
<protein>
    <recommendedName>
        <fullName evidence="4">Aminotransferase class III-fold pyridoxal phosphate-dependent enzyme</fullName>
    </recommendedName>
</protein>
<accession>A0A382R230</accession>
<evidence type="ECO:0000256" key="1">
    <source>
        <dbReference type="ARBA" id="ARBA00001933"/>
    </source>
</evidence>
<dbReference type="PANTHER" id="PTHR43713">
    <property type="entry name" value="GLUTAMATE-1-SEMIALDEHYDE 2,1-AMINOMUTASE"/>
    <property type="match status" value="1"/>
</dbReference>
<organism evidence="3">
    <name type="scientific">marine metagenome</name>
    <dbReference type="NCBI Taxonomy" id="408172"/>
    <lineage>
        <taxon>unclassified sequences</taxon>
        <taxon>metagenomes</taxon>
        <taxon>ecological metagenomes</taxon>
    </lineage>
</organism>
<dbReference type="Gene3D" id="3.40.640.10">
    <property type="entry name" value="Type I PLP-dependent aspartate aminotransferase-like (Major domain)"/>
    <property type="match status" value="1"/>
</dbReference>